<keyword evidence="12" id="KW-1185">Reference proteome</keyword>
<evidence type="ECO:0000259" key="10">
    <source>
        <dbReference type="Pfam" id="PF00759"/>
    </source>
</evidence>
<feature type="region of interest" description="Disordered" evidence="9">
    <location>
        <begin position="112"/>
        <end position="133"/>
    </location>
</feature>
<evidence type="ECO:0000256" key="9">
    <source>
        <dbReference type="SAM" id="MobiDB-lite"/>
    </source>
</evidence>
<proteinExistence type="inferred from homology"/>
<reference evidence="11 12" key="1">
    <citation type="journal article" date="2023" name="Commun. Biol.">
        <title>Reorganization of the ancestral sex-determining regions during the evolution of trioecy in Pleodorina starrii.</title>
        <authorList>
            <person name="Takahashi K."/>
            <person name="Suzuki S."/>
            <person name="Kawai-Toyooka H."/>
            <person name="Yamamoto K."/>
            <person name="Hamaji T."/>
            <person name="Ootsuki R."/>
            <person name="Yamaguchi H."/>
            <person name="Kawachi M."/>
            <person name="Higashiyama T."/>
            <person name="Nozaki H."/>
        </authorList>
    </citation>
    <scope>NUCLEOTIDE SEQUENCE [LARGE SCALE GENOMIC DNA]</scope>
    <source>
        <strain evidence="11 12">NIES-4479</strain>
    </source>
</reference>
<keyword evidence="4" id="KW-0378">Hydrolase</keyword>
<feature type="domain" description="Glycoside hydrolase family 9" evidence="10">
    <location>
        <begin position="2"/>
        <end position="115"/>
    </location>
</feature>
<gene>
    <name evidence="11" type="primary">PLEST007321</name>
    <name evidence="11" type="ORF">PLESTB_001144700</name>
</gene>
<name>A0A9W6BRK2_9CHLO</name>
<evidence type="ECO:0000256" key="3">
    <source>
        <dbReference type="ARBA" id="ARBA00012601"/>
    </source>
</evidence>
<evidence type="ECO:0000256" key="8">
    <source>
        <dbReference type="ARBA" id="ARBA00023326"/>
    </source>
</evidence>
<dbReference type="PANTHER" id="PTHR22298">
    <property type="entry name" value="ENDO-1,4-BETA-GLUCANASE"/>
    <property type="match status" value="1"/>
</dbReference>
<keyword evidence="7" id="KW-0326">Glycosidase</keyword>
<evidence type="ECO:0000256" key="1">
    <source>
        <dbReference type="ARBA" id="ARBA00000966"/>
    </source>
</evidence>
<dbReference type="AlphaFoldDB" id="A0A9W6BRK2"/>
<dbReference type="GO" id="GO:0008810">
    <property type="term" value="F:cellulase activity"/>
    <property type="evidence" value="ECO:0007669"/>
    <property type="project" value="UniProtKB-EC"/>
</dbReference>
<evidence type="ECO:0000256" key="7">
    <source>
        <dbReference type="ARBA" id="ARBA00023295"/>
    </source>
</evidence>
<dbReference type="EMBL" id="BRXU01000016">
    <property type="protein sequence ID" value="GLC56778.1"/>
    <property type="molecule type" value="Genomic_DNA"/>
</dbReference>
<comment type="similarity">
    <text evidence="2">Belongs to the glycosyl hydrolase 9 (cellulase E) family.</text>
</comment>
<evidence type="ECO:0000313" key="12">
    <source>
        <dbReference type="Proteomes" id="UP001165080"/>
    </source>
</evidence>
<evidence type="ECO:0000256" key="5">
    <source>
        <dbReference type="ARBA" id="ARBA00023001"/>
    </source>
</evidence>
<evidence type="ECO:0000313" key="11">
    <source>
        <dbReference type="EMBL" id="GLC56778.1"/>
    </source>
</evidence>
<evidence type="ECO:0000256" key="6">
    <source>
        <dbReference type="ARBA" id="ARBA00023277"/>
    </source>
</evidence>
<dbReference type="InterPro" id="IPR012341">
    <property type="entry name" value="6hp_glycosidase-like_sf"/>
</dbReference>
<keyword evidence="5" id="KW-0136">Cellulose degradation</keyword>
<dbReference type="Proteomes" id="UP001165080">
    <property type="component" value="Unassembled WGS sequence"/>
</dbReference>
<comment type="caution">
    <text evidence="11">The sequence shown here is derived from an EMBL/GenBank/DDBJ whole genome shotgun (WGS) entry which is preliminary data.</text>
</comment>
<dbReference type="Gene3D" id="1.50.10.10">
    <property type="match status" value="1"/>
</dbReference>
<accession>A0A9W6BRK2</accession>
<evidence type="ECO:0000256" key="2">
    <source>
        <dbReference type="ARBA" id="ARBA00007072"/>
    </source>
</evidence>
<comment type="catalytic activity">
    <reaction evidence="1">
        <text>Endohydrolysis of (1-&gt;4)-beta-D-glucosidic linkages in cellulose, lichenin and cereal beta-D-glucans.</text>
        <dbReference type="EC" id="3.2.1.4"/>
    </reaction>
</comment>
<organism evidence="11 12">
    <name type="scientific">Pleodorina starrii</name>
    <dbReference type="NCBI Taxonomy" id="330485"/>
    <lineage>
        <taxon>Eukaryota</taxon>
        <taxon>Viridiplantae</taxon>
        <taxon>Chlorophyta</taxon>
        <taxon>core chlorophytes</taxon>
        <taxon>Chlorophyceae</taxon>
        <taxon>CS clade</taxon>
        <taxon>Chlamydomonadales</taxon>
        <taxon>Volvocaceae</taxon>
        <taxon>Pleodorina</taxon>
    </lineage>
</organism>
<dbReference type="InterPro" id="IPR001701">
    <property type="entry name" value="Glyco_hydro_9"/>
</dbReference>
<dbReference type="EC" id="3.2.1.4" evidence="3"/>
<sequence>MSGDIPAWSRASQAAGGWRNKSHMLDGTGPGGIGVDLSGGWYDAGDHLKLHLPLGVSASLLSYSVLTWEAAYRAAGQWDVAVRNLDWISSYYLKCHYQASDNPSANAFVAQASRGSLRTAREPQRGTARRSPA</sequence>
<dbReference type="GO" id="GO:0030245">
    <property type="term" value="P:cellulose catabolic process"/>
    <property type="evidence" value="ECO:0007669"/>
    <property type="project" value="UniProtKB-KW"/>
</dbReference>
<evidence type="ECO:0000256" key="4">
    <source>
        <dbReference type="ARBA" id="ARBA00022801"/>
    </source>
</evidence>
<keyword evidence="8" id="KW-0624">Polysaccharide degradation</keyword>
<protein>
    <recommendedName>
        <fullName evidence="3">cellulase</fullName>
        <ecNumber evidence="3">3.2.1.4</ecNumber>
    </recommendedName>
</protein>
<dbReference type="Pfam" id="PF00759">
    <property type="entry name" value="Glyco_hydro_9"/>
    <property type="match status" value="1"/>
</dbReference>
<dbReference type="InterPro" id="IPR008928">
    <property type="entry name" value="6-hairpin_glycosidase_sf"/>
</dbReference>
<dbReference type="SUPFAM" id="SSF48208">
    <property type="entry name" value="Six-hairpin glycosidases"/>
    <property type="match status" value="1"/>
</dbReference>
<keyword evidence="6" id="KW-0119">Carbohydrate metabolism</keyword>